<dbReference type="Gene3D" id="3.40.50.10980">
    <property type="entry name" value="Nibrin, BRCT2 domain"/>
    <property type="match status" value="1"/>
</dbReference>
<evidence type="ECO:0000313" key="8">
    <source>
        <dbReference type="EMBL" id="KAF7509707.1"/>
    </source>
</evidence>
<feature type="compositionally biased region" description="Polar residues" evidence="6">
    <location>
        <begin position="722"/>
        <end position="732"/>
    </location>
</feature>
<dbReference type="InterPro" id="IPR040227">
    <property type="entry name" value="Nibrin-rel"/>
</dbReference>
<dbReference type="GO" id="GO:0003684">
    <property type="term" value="F:damaged DNA binding"/>
    <property type="evidence" value="ECO:0007669"/>
    <property type="project" value="TreeGrafter"/>
</dbReference>
<proteinExistence type="inferred from homology"/>
<feature type="region of interest" description="Disordered" evidence="6">
    <location>
        <begin position="210"/>
        <end position="240"/>
    </location>
</feature>
<dbReference type="SUPFAM" id="SSF49879">
    <property type="entry name" value="SMAD/FHA domain"/>
    <property type="match status" value="1"/>
</dbReference>
<comment type="caution">
    <text evidence="8">The sequence shown here is derived from an EMBL/GenBank/DDBJ whole genome shotgun (WGS) entry which is preliminary data.</text>
</comment>
<dbReference type="OrthoDB" id="552194at2759"/>
<feature type="domain" description="FHA" evidence="7">
    <location>
        <begin position="24"/>
        <end position="87"/>
    </location>
</feature>
<dbReference type="PANTHER" id="PTHR12162">
    <property type="entry name" value="NIBRIN-RELATED"/>
    <property type="match status" value="1"/>
</dbReference>
<dbReference type="Pfam" id="PF00498">
    <property type="entry name" value="FHA"/>
    <property type="match status" value="1"/>
</dbReference>
<name>A0A8H7AMN7_9EURO</name>
<feature type="compositionally biased region" description="Polar residues" evidence="6">
    <location>
        <begin position="415"/>
        <end position="424"/>
    </location>
</feature>
<evidence type="ECO:0000256" key="3">
    <source>
        <dbReference type="ARBA" id="ARBA00023204"/>
    </source>
</evidence>
<reference evidence="8" key="1">
    <citation type="submission" date="2020-02" db="EMBL/GenBank/DDBJ databases">
        <authorList>
            <person name="Palmer J.M."/>
        </authorList>
    </citation>
    <scope>NUCLEOTIDE SEQUENCE</scope>
    <source>
        <strain evidence="8">EPUS1.4</strain>
        <tissue evidence="8">Thallus</tissue>
    </source>
</reference>
<feature type="compositionally biased region" description="Basic residues" evidence="6">
    <location>
        <begin position="637"/>
        <end position="646"/>
    </location>
</feature>
<dbReference type="InterPro" id="IPR000253">
    <property type="entry name" value="FHA_dom"/>
</dbReference>
<keyword evidence="4" id="KW-0539">Nucleus</keyword>
<feature type="region of interest" description="Disordered" evidence="6">
    <location>
        <begin position="382"/>
        <end position="441"/>
    </location>
</feature>
<evidence type="ECO:0000256" key="1">
    <source>
        <dbReference type="ARBA" id="ARBA00004123"/>
    </source>
</evidence>
<feature type="region of interest" description="Disordered" evidence="6">
    <location>
        <begin position="617"/>
        <end position="809"/>
    </location>
</feature>
<gene>
    <name evidence="8" type="ORF">GJ744_007578</name>
</gene>
<feature type="compositionally biased region" description="Low complexity" evidence="6">
    <location>
        <begin position="765"/>
        <end position="778"/>
    </location>
</feature>
<evidence type="ECO:0000259" key="7">
    <source>
        <dbReference type="PROSITE" id="PS50006"/>
    </source>
</evidence>
<evidence type="ECO:0000256" key="5">
    <source>
        <dbReference type="ARBA" id="ARBA00044757"/>
    </source>
</evidence>
<dbReference type="GO" id="GO:0007095">
    <property type="term" value="P:mitotic G2 DNA damage checkpoint signaling"/>
    <property type="evidence" value="ECO:0007669"/>
    <property type="project" value="InterPro"/>
</dbReference>
<evidence type="ECO:0000256" key="2">
    <source>
        <dbReference type="ARBA" id="ARBA00022763"/>
    </source>
</evidence>
<evidence type="ECO:0000256" key="6">
    <source>
        <dbReference type="SAM" id="MobiDB-lite"/>
    </source>
</evidence>
<dbReference type="InterPro" id="IPR032429">
    <property type="entry name" value="Nibrin_BRCT2"/>
</dbReference>
<dbReference type="InterPro" id="IPR008984">
    <property type="entry name" value="SMAD_FHA_dom_sf"/>
</dbReference>
<accession>A0A8H7AMN7</accession>
<feature type="compositionally biased region" description="Polar residues" evidence="6">
    <location>
        <begin position="391"/>
        <end position="404"/>
    </location>
</feature>
<feature type="compositionally biased region" description="Basic and acidic residues" evidence="6">
    <location>
        <begin position="562"/>
        <end position="586"/>
    </location>
</feature>
<dbReference type="EMBL" id="JAACFV010000038">
    <property type="protein sequence ID" value="KAF7509707.1"/>
    <property type="molecule type" value="Genomic_DNA"/>
</dbReference>
<comment type="subcellular location">
    <subcellularLocation>
        <location evidence="1">Nucleus</location>
    </subcellularLocation>
</comment>
<dbReference type="PANTHER" id="PTHR12162:SF0">
    <property type="entry name" value="NIBRIN"/>
    <property type="match status" value="1"/>
</dbReference>
<feature type="region of interest" description="Disordered" evidence="6">
    <location>
        <begin position="531"/>
        <end position="586"/>
    </location>
</feature>
<dbReference type="InterPro" id="IPR043014">
    <property type="entry name" value="Nibrin_BRCT2_sf"/>
</dbReference>
<keyword evidence="9" id="KW-1185">Reference proteome</keyword>
<dbReference type="GO" id="GO:0000724">
    <property type="term" value="P:double-strand break repair via homologous recombination"/>
    <property type="evidence" value="ECO:0007669"/>
    <property type="project" value="TreeGrafter"/>
</dbReference>
<keyword evidence="2" id="KW-0227">DNA damage</keyword>
<dbReference type="AlphaFoldDB" id="A0A8H7AMN7"/>
<keyword evidence="3" id="KW-0234">DNA repair</keyword>
<protein>
    <recommendedName>
        <fullName evidence="7">FHA domain-containing protein</fullName>
    </recommendedName>
</protein>
<feature type="compositionally biased region" description="Low complexity" evidence="6">
    <location>
        <begin position="704"/>
        <end position="717"/>
    </location>
</feature>
<dbReference type="SMART" id="SM00240">
    <property type="entry name" value="FHA"/>
    <property type="match status" value="1"/>
</dbReference>
<organism evidence="8 9">
    <name type="scientific">Endocarpon pusillum</name>
    <dbReference type="NCBI Taxonomy" id="364733"/>
    <lineage>
        <taxon>Eukaryota</taxon>
        <taxon>Fungi</taxon>
        <taxon>Dikarya</taxon>
        <taxon>Ascomycota</taxon>
        <taxon>Pezizomycotina</taxon>
        <taxon>Eurotiomycetes</taxon>
        <taxon>Chaetothyriomycetidae</taxon>
        <taxon>Verrucariales</taxon>
        <taxon>Verrucariaceae</taxon>
        <taxon>Endocarpon</taxon>
    </lineage>
</organism>
<evidence type="ECO:0000313" key="9">
    <source>
        <dbReference type="Proteomes" id="UP000606974"/>
    </source>
</evidence>
<dbReference type="PROSITE" id="PS50006">
    <property type="entry name" value="FHA_DOMAIN"/>
    <property type="match status" value="1"/>
</dbReference>
<dbReference type="GO" id="GO:0030870">
    <property type="term" value="C:Mre11 complex"/>
    <property type="evidence" value="ECO:0007669"/>
    <property type="project" value="InterPro"/>
</dbReference>
<dbReference type="Pfam" id="PF16508">
    <property type="entry name" value="NIBRIN_BRCT_II"/>
    <property type="match status" value="1"/>
</dbReference>
<dbReference type="Gene3D" id="2.60.200.20">
    <property type="match status" value="1"/>
</dbReference>
<sequence length="809" mass="89609">MWTLESDGEFLQGKRVWLRPGQRYLFGRVKKDGVFQAIDHKGVSRRQCVIEVEKVNPGDGSLLHTRSKITVADENSRSGTYIDGKLLKGASQELKSLQHHLKLGAYPYMLTIKWQPVCLSFFLTSKEKKSADPLRVKRDLLEPLDIKTIQPFVSNQTTHVVATKRNTVPGLQALISGKYIVDHSYVDALVFAATPDDLEEDENLSPLEQDFDAAWPDPVPHLPPQGREPTEKPPESYSPDATREKVFEGWAFVFLESGQYETLLPAITTGHGKALLYNLEAGKTTAESVVTYMRNAAGEKGFGSFSQSANEGGVIMVKPTLKKEWLQWGDELANEVALKLDQKYIDQADFLDAILGNDAASLRKAVPFESMSERVAPPLMAASSMVGKDPPSTSVPQETQTASRPNDIEDARNPKASQPTMNHSPEQEEQEAPPQKRTRIRAAPISRFKAFDDGFDMDAIAPYEPPDESIGSQTHPSHERATTPFSVEDESSQINGHAGGGGGRKRARSPSDEAMVDGLLPAAVAMKKRKLAFDKGNKGKNVSGAQNDAEEQDQQKARKAPPRQEMDVRAVARERREAEEEAARRDQEVLEANLGDISVEDMKKLAVVVEMEVPTRNKRADRANGDASDRWDERWNGRKNFKRFRRKGEGDGSARRPTQGVIVPLVEVKRKNYGIGEAYWSSTRDKENDSGRKSGRGGNVSWPSQTQTQTQTQSQTQPLADDSTSPPRTRLQQEAADIVESIDVDRPRRTRLTGRTQQSQATVNSSGGKRAASSAAHGTAKKQRTIRTKAASDSESDEELRFRFGGRGR</sequence>
<feature type="compositionally biased region" description="Basic and acidic residues" evidence="6">
    <location>
        <begin position="617"/>
        <end position="636"/>
    </location>
</feature>
<comment type="similarity">
    <text evidence="5">Belongs to the Nibrin family.</text>
</comment>
<feature type="compositionally biased region" description="Basic and acidic residues" evidence="6">
    <location>
        <begin position="683"/>
        <end position="692"/>
    </location>
</feature>
<feature type="region of interest" description="Disordered" evidence="6">
    <location>
        <begin position="457"/>
        <end position="514"/>
    </location>
</feature>
<feature type="compositionally biased region" description="Polar residues" evidence="6">
    <location>
        <begin position="753"/>
        <end position="764"/>
    </location>
</feature>
<dbReference type="Proteomes" id="UP000606974">
    <property type="component" value="Unassembled WGS sequence"/>
</dbReference>
<evidence type="ECO:0000256" key="4">
    <source>
        <dbReference type="ARBA" id="ARBA00023242"/>
    </source>
</evidence>